<dbReference type="RefSeq" id="WP_207252038.1">
    <property type="nucleotide sequence ID" value="NZ_JAFMPM010000008.1"/>
</dbReference>
<sequence length="372" mass="40886">MRFTDTLPTPSAEALAHSEQLARRIRTAITANAGSIPFRDFMQMALYEPGLGYYVAGSHKIGKEGDFITAPEISPLFSQCLANQCAQVLTTLGGGDILELGAGSGLMAADILAHLENIGCLPTHYWILDLSPELRERQHQTLQKHVPHLLERVAWLDRLPDTPIRGAIVGNEVLDAMPVDVFTLVNNERVIRHVATADDNFAWVNVDGFYTSEFNPALPAWLQSMADSLAAGALLLIDYGYEENDYYRPERSSGTLICHYQHRVHDNPLIYVGLQDITASVDFTAVANAGLDAGLMLAGYTTQAAFLANSGLEALFIAALQARPENQYKLAQQVRTLSLPSEMGERFKVIALCKGFTSELQGFTLGDQRHRL</sequence>
<organism evidence="4">
    <name type="scientific">Thiothrix fructosivorans</name>
    <dbReference type="NCBI Taxonomy" id="111770"/>
    <lineage>
        <taxon>Bacteria</taxon>
        <taxon>Pseudomonadati</taxon>
        <taxon>Pseudomonadota</taxon>
        <taxon>Gammaproteobacteria</taxon>
        <taxon>Thiotrichales</taxon>
        <taxon>Thiotrichaceae</taxon>
        <taxon>Thiothrix</taxon>
    </lineage>
</organism>
<protein>
    <submittedName>
        <fullName evidence="4">SAM-dependent methyltransferase</fullName>
        <ecNumber evidence="4">2.1.1.-</ecNumber>
    </submittedName>
</protein>
<dbReference type="GO" id="GO:0032259">
    <property type="term" value="P:methylation"/>
    <property type="evidence" value="ECO:0007669"/>
    <property type="project" value="UniProtKB-KW"/>
</dbReference>
<proteinExistence type="predicted"/>
<dbReference type="InterPro" id="IPR003788">
    <property type="entry name" value="NDUFAF7"/>
</dbReference>
<dbReference type="AlphaFoldDB" id="A0A8B0SEG2"/>
<dbReference type="EMBL" id="CP072748">
    <property type="protein sequence ID" value="QTX09145.1"/>
    <property type="molecule type" value="Genomic_DNA"/>
</dbReference>
<dbReference type="EMBL" id="JAFMPM010000008">
    <property type="protein sequence ID" value="MBO0614297.1"/>
    <property type="molecule type" value="Genomic_DNA"/>
</dbReference>
<dbReference type="PANTHER" id="PTHR12049">
    <property type="entry name" value="PROTEIN ARGININE METHYLTRANSFERASE NDUFAF7, MITOCHONDRIAL"/>
    <property type="match status" value="1"/>
</dbReference>
<accession>A0A8B0SEG2</accession>
<keyword evidence="2 4" id="KW-0808">Transferase</keyword>
<evidence type="ECO:0000313" key="4">
    <source>
        <dbReference type="EMBL" id="QTX09145.1"/>
    </source>
</evidence>
<evidence type="ECO:0000256" key="1">
    <source>
        <dbReference type="ARBA" id="ARBA00022603"/>
    </source>
</evidence>
<evidence type="ECO:0000313" key="5">
    <source>
        <dbReference type="Proteomes" id="UP000664466"/>
    </source>
</evidence>
<dbReference type="Proteomes" id="UP000664466">
    <property type="component" value="Unassembled WGS sequence"/>
</dbReference>
<dbReference type="Gene3D" id="3.40.50.12710">
    <property type="match status" value="1"/>
</dbReference>
<reference evidence="3 5" key="1">
    <citation type="submission" date="2021-03" db="EMBL/GenBank/DDBJ databases">
        <title>Draft genome and methylome analysis of Thiotrix fructosivoruns ATCC 49748.</title>
        <authorList>
            <person name="Fomenkov A."/>
            <person name="Grabovich M.Y."/>
            <person name="Roberts R.J."/>
        </authorList>
    </citation>
    <scope>NUCLEOTIDE SEQUENCE [LARGE SCALE GENOMIC DNA]</scope>
    <source>
        <strain evidence="3 5">ATCC 49748</strain>
    </source>
</reference>
<gene>
    <name evidence="4" type="ORF">J1836_010830</name>
    <name evidence="3" type="ORF">J1836_15450</name>
</gene>
<dbReference type="Pfam" id="PF02636">
    <property type="entry name" value="Methyltransf_28"/>
    <property type="match status" value="1"/>
</dbReference>
<dbReference type="PANTHER" id="PTHR12049:SF7">
    <property type="entry name" value="PROTEIN ARGININE METHYLTRANSFERASE NDUFAF7, MITOCHONDRIAL"/>
    <property type="match status" value="1"/>
</dbReference>
<keyword evidence="5" id="KW-1185">Reference proteome</keyword>
<evidence type="ECO:0000256" key="2">
    <source>
        <dbReference type="ARBA" id="ARBA00022679"/>
    </source>
</evidence>
<dbReference type="SUPFAM" id="SSF53335">
    <property type="entry name" value="S-adenosyl-L-methionine-dependent methyltransferases"/>
    <property type="match status" value="1"/>
</dbReference>
<dbReference type="GO" id="GO:0035243">
    <property type="term" value="F:protein-arginine omega-N symmetric methyltransferase activity"/>
    <property type="evidence" value="ECO:0007669"/>
    <property type="project" value="TreeGrafter"/>
</dbReference>
<name>A0A8B0SEG2_9GAMM</name>
<dbReference type="EC" id="2.1.1.-" evidence="4"/>
<dbReference type="InterPro" id="IPR038375">
    <property type="entry name" value="NDUFAF7_sf"/>
</dbReference>
<reference evidence="4" key="2">
    <citation type="submission" date="2021-04" db="EMBL/GenBank/DDBJ databases">
        <title>Complete Genome and methylome analysis of Thiothrix fructosivorans ATCC 49748.</title>
        <authorList>
            <person name="Fomenkov A."/>
            <person name="Sun L."/>
            <person name="Vincze T."/>
            <person name="Grabovich M.Y."/>
            <person name="Roberts R.J."/>
        </authorList>
    </citation>
    <scope>NUCLEOTIDE SEQUENCE</scope>
    <source>
        <strain evidence="4">ATCC 49748</strain>
    </source>
</reference>
<evidence type="ECO:0000313" key="3">
    <source>
        <dbReference type="EMBL" id="MBO0614297.1"/>
    </source>
</evidence>
<keyword evidence="1 4" id="KW-0489">Methyltransferase</keyword>
<dbReference type="InterPro" id="IPR029063">
    <property type="entry name" value="SAM-dependent_MTases_sf"/>
</dbReference>